<dbReference type="Proteomes" id="UP001372338">
    <property type="component" value="Unassembled WGS sequence"/>
</dbReference>
<dbReference type="AlphaFoldDB" id="A0AAN9E4C2"/>
<evidence type="ECO:0000313" key="3">
    <source>
        <dbReference type="Proteomes" id="UP001372338"/>
    </source>
</evidence>
<feature type="region of interest" description="Disordered" evidence="1">
    <location>
        <begin position="18"/>
        <end position="47"/>
    </location>
</feature>
<feature type="region of interest" description="Disordered" evidence="1">
    <location>
        <begin position="120"/>
        <end position="172"/>
    </location>
</feature>
<gene>
    <name evidence="2" type="ORF">RIF29_40191</name>
</gene>
<keyword evidence="3" id="KW-1185">Reference proteome</keyword>
<protein>
    <submittedName>
        <fullName evidence="2">Uncharacterized protein</fullName>
    </submittedName>
</protein>
<evidence type="ECO:0000256" key="1">
    <source>
        <dbReference type="SAM" id="MobiDB-lite"/>
    </source>
</evidence>
<dbReference type="EMBL" id="JAYWIO010000008">
    <property type="protein sequence ID" value="KAK7245351.1"/>
    <property type="molecule type" value="Genomic_DNA"/>
</dbReference>
<accession>A0AAN9E4C2</accession>
<reference evidence="2 3" key="1">
    <citation type="submission" date="2024-01" db="EMBL/GenBank/DDBJ databases">
        <title>The genomes of 5 underutilized Papilionoideae crops provide insights into root nodulation and disease resistanc.</title>
        <authorList>
            <person name="Yuan L."/>
        </authorList>
    </citation>
    <scope>NUCLEOTIDE SEQUENCE [LARGE SCALE GENOMIC DNA]</scope>
    <source>
        <strain evidence="2">ZHUSHIDOU_FW_LH</strain>
        <tissue evidence="2">Leaf</tissue>
    </source>
</reference>
<organism evidence="2 3">
    <name type="scientific">Crotalaria pallida</name>
    <name type="common">Smooth rattlebox</name>
    <name type="synonym">Crotalaria striata</name>
    <dbReference type="NCBI Taxonomy" id="3830"/>
    <lineage>
        <taxon>Eukaryota</taxon>
        <taxon>Viridiplantae</taxon>
        <taxon>Streptophyta</taxon>
        <taxon>Embryophyta</taxon>
        <taxon>Tracheophyta</taxon>
        <taxon>Spermatophyta</taxon>
        <taxon>Magnoliopsida</taxon>
        <taxon>eudicotyledons</taxon>
        <taxon>Gunneridae</taxon>
        <taxon>Pentapetalae</taxon>
        <taxon>rosids</taxon>
        <taxon>fabids</taxon>
        <taxon>Fabales</taxon>
        <taxon>Fabaceae</taxon>
        <taxon>Papilionoideae</taxon>
        <taxon>50 kb inversion clade</taxon>
        <taxon>genistoids sensu lato</taxon>
        <taxon>core genistoids</taxon>
        <taxon>Crotalarieae</taxon>
        <taxon>Crotalaria</taxon>
    </lineage>
</organism>
<evidence type="ECO:0000313" key="2">
    <source>
        <dbReference type="EMBL" id="KAK7245351.1"/>
    </source>
</evidence>
<feature type="region of interest" description="Disordered" evidence="1">
    <location>
        <begin position="85"/>
        <end position="104"/>
    </location>
</feature>
<proteinExistence type="predicted"/>
<feature type="compositionally biased region" description="Polar residues" evidence="1">
    <location>
        <begin position="22"/>
        <end position="35"/>
    </location>
</feature>
<comment type="caution">
    <text evidence="2">The sequence shown here is derived from an EMBL/GenBank/DDBJ whole genome shotgun (WGS) entry which is preliminary data.</text>
</comment>
<sequence length="280" mass="30033">MVAMETVPPSGVVEIKAGTDAGTVSSSSQTVNAEHNGNEGITEANDGIPKNEELFGAWMLAKKPLRKRLPNAKNQGVFNANHVVGKSHTSTQPSGSRFGALNGDEADSNPLLGFVVEQANTTKPNMEKPSGKAKGPSTKRSSKFSKQVTKAHDNPKAQKEASVSQKKIKNAPPVHTVPVVQLTANTEASVQDKAILAAEKKKKEEEIFRLMKTKEKEGASFLDPYMVYYYSSGEMEYLQKQKARGKHNGGEGSSKVSSLNDVVLDGSSNSSFKATIEGNI</sequence>
<feature type="compositionally biased region" description="Basic and acidic residues" evidence="1">
    <location>
        <begin position="150"/>
        <end position="159"/>
    </location>
</feature>
<name>A0AAN9E4C2_CROPI</name>